<name>S7TDY4_9BACT</name>
<dbReference type="AlphaFoldDB" id="S7TDY4"/>
<organism evidence="15 16">
    <name type="scientific">Alkalidesulfovibrio alkalitolerans DSM 16529</name>
    <dbReference type="NCBI Taxonomy" id="1121439"/>
    <lineage>
        <taxon>Bacteria</taxon>
        <taxon>Pseudomonadati</taxon>
        <taxon>Thermodesulfobacteriota</taxon>
        <taxon>Desulfovibrionia</taxon>
        <taxon>Desulfovibrionales</taxon>
        <taxon>Desulfovibrionaceae</taxon>
        <taxon>Alkalidesulfovibrio</taxon>
    </lineage>
</organism>
<dbReference type="GO" id="GO:0003677">
    <property type="term" value="F:DNA binding"/>
    <property type="evidence" value="ECO:0007669"/>
    <property type="project" value="UniProtKB-KW"/>
</dbReference>
<feature type="binding site" evidence="13">
    <location>
        <position position="18"/>
    </location>
    <ligand>
        <name>Mg(2+)</name>
        <dbReference type="ChEBI" id="CHEBI:18420"/>
        <label>1</label>
    </ligand>
</feature>
<dbReference type="STRING" id="1121439.dsat_2579"/>
<dbReference type="Proteomes" id="UP000014975">
    <property type="component" value="Unassembled WGS sequence"/>
</dbReference>
<dbReference type="FunFam" id="3.30.420.10:FF:000002">
    <property type="entry name" value="Crossover junction endodeoxyribonuclease RuvC"/>
    <property type="match status" value="1"/>
</dbReference>
<dbReference type="GO" id="GO:0048476">
    <property type="term" value="C:Holliday junction resolvase complex"/>
    <property type="evidence" value="ECO:0007669"/>
    <property type="project" value="UniProtKB-UniRule"/>
</dbReference>
<dbReference type="GO" id="GO:0005737">
    <property type="term" value="C:cytoplasm"/>
    <property type="evidence" value="ECO:0007669"/>
    <property type="project" value="UniProtKB-SubCell"/>
</dbReference>
<dbReference type="eggNOG" id="COG0817">
    <property type="taxonomic scope" value="Bacteria"/>
</dbReference>
<evidence type="ECO:0000313" key="16">
    <source>
        <dbReference type="Proteomes" id="UP000014975"/>
    </source>
</evidence>
<evidence type="ECO:0000256" key="12">
    <source>
        <dbReference type="ARBA" id="ARBA00029354"/>
    </source>
</evidence>
<dbReference type="InterPro" id="IPR036397">
    <property type="entry name" value="RNaseH_sf"/>
</dbReference>
<comment type="function">
    <text evidence="13">The RuvA-RuvB-RuvC complex processes Holliday junction (HJ) DNA during genetic recombination and DNA repair. Endonuclease that resolves HJ intermediates. Cleaves cruciform DNA by making single-stranded nicks across the HJ at symmetrical positions within the homologous arms, yielding a 5'-phosphate and a 3'-hydroxyl group; requires a central core of homology in the junction. The consensus cleavage sequence is 5'-(A/T)TT(C/G)-3'. Cleavage occurs on the 3'-side of the TT dinucleotide at the point of strand exchange. HJ branch migration catalyzed by RuvA-RuvB allows RuvC to scan DNA until it finds its consensus sequence, where it cleaves and resolves the cruciform DNA.</text>
</comment>
<evidence type="ECO:0000256" key="3">
    <source>
        <dbReference type="ARBA" id="ARBA00022722"/>
    </source>
</evidence>
<keyword evidence="11 13" id="KW-0234">DNA repair</keyword>
<dbReference type="PANTHER" id="PTHR30194">
    <property type="entry name" value="CROSSOVER JUNCTION ENDODEOXYRIBONUCLEASE RUVC"/>
    <property type="match status" value="1"/>
</dbReference>
<comment type="cofactor">
    <cofactor evidence="13">
        <name>Mg(2+)</name>
        <dbReference type="ChEBI" id="CHEBI:18420"/>
    </cofactor>
    <text evidence="13">Binds 2 Mg(2+) ion per subunit.</text>
</comment>
<evidence type="ECO:0000256" key="5">
    <source>
        <dbReference type="ARBA" id="ARBA00022759"/>
    </source>
</evidence>
<dbReference type="SUPFAM" id="SSF53098">
    <property type="entry name" value="Ribonuclease H-like"/>
    <property type="match status" value="1"/>
</dbReference>
<evidence type="ECO:0000256" key="11">
    <source>
        <dbReference type="ARBA" id="ARBA00023204"/>
    </source>
</evidence>
<feature type="binding site" evidence="13">
    <location>
        <position position="149"/>
    </location>
    <ligand>
        <name>Mg(2+)</name>
        <dbReference type="ChEBI" id="CHEBI:18420"/>
        <label>1</label>
    </ligand>
</feature>
<keyword evidence="10 13" id="KW-0233">DNA recombination</keyword>
<dbReference type="Gene3D" id="3.30.420.10">
    <property type="entry name" value="Ribonuclease H-like superfamily/Ribonuclease H"/>
    <property type="match status" value="1"/>
</dbReference>
<evidence type="ECO:0000256" key="4">
    <source>
        <dbReference type="ARBA" id="ARBA00022723"/>
    </source>
</evidence>
<keyword evidence="3 13" id="KW-0540">Nuclease</keyword>
<keyword evidence="9 13" id="KW-0238">DNA-binding</keyword>
<comment type="similarity">
    <text evidence="1 13">Belongs to the RuvC family.</text>
</comment>
<keyword evidence="6 13" id="KW-0227">DNA damage</keyword>
<dbReference type="InterPro" id="IPR012337">
    <property type="entry name" value="RNaseH-like_sf"/>
</dbReference>
<reference evidence="15 16" key="1">
    <citation type="journal article" date="2013" name="Genome Announc.">
        <title>Draft genome sequences for three mercury-methylating, sulfate-reducing bacteria.</title>
        <authorList>
            <person name="Brown S.D."/>
            <person name="Hurt R.A.Jr."/>
            <person name="Gilmour C.C."/>
            <person name="Elias D.A."/>
        </authorList>
    </citation>
    <scope>NUCLEOTIDE SEQUENCE [LARGE SCALE GENOMIC DNA]</scope>
    <source>
        <strain evidence="15 16">DSM 16529</strain>
    </source>
</reference>
<dbReference type="NCBIfam" id="TIGR00228">
    <property type="entry name" value="ruvC"/>
    <property type="match status" value="1"/>
</dbReference>
<evidence type="ECO:0000256" key="8">
    <source>
        <dbReference type="ARBA" id="ARBA00022842"/>
    </source>
</evidence>
<evidence type="ECO:0000256" key="14">
    <source>
        <dbReference type="NCBIfam" id="TIGR00228"/>
    </source>
</evidence>
<dbReference type="GO" id="GO:0006281">
    <property type="term" value="P:DNA repair"/>
    <property type="evidence" value="ECO:0007669"/>
    <property type="project" value="UniProtKB-UniRule"/>
</dbReference>
<feature type="active site" evidence="13">
    <location>
        <position position="149"/>
    </location>
</feature>
<feature type="active site" evidence="13">
    <location>
        <position position="77"/>
    </location>
</feature>
<evidence type="ECO:0000256" key="2">
    <source>
        <dbReference type="ARBA" id="ARBA00022490"/>
    </source>
</evidence>
<keyword evidence="7 13" id="KW-0378">Hydrolase</keyword>
<feature type="active site" evidence="13">
    <location>
        <position position="18"/>
    </location>
</feature>
<evidence type="ECO:0000256" key="7">
    <source>
        <dbReference type="ARBA" id="ARBA00022801"/>
    </source>
</evidence>
<dbReference type="InterPro" id="IPR002176">
    <property type="entry name" value="X-over_junc_endoDNase_RuvC"/>
</dbReference>
<keyword evidence="2 13" id="KW-0963">Cytoplasm</keyword>
<comment type="caution">
    <text evidence="15">The sequence shown here is derived from an EMBL/GenBank/DDBJ whole genome shotgun (WGS) entry which is preliminary data.</text>
</comment>
<proteinExistence type="inferred from homology"/>
<dbReference type="EC" id="3.1.21.10" evidence="13 14"/>
<dbReference type="PRINTS" id="PR00696">
    <property type="entry name" value="RSOLVASERUVC"/>
</dbReference>
<dbReference type="HAMAP" id="MF_00034">
    <property type="entry name" value="RuvC"/>
    <property type="match status" value="1"/>
</dbReference>
<dbReference type="RefSeq" id="WP_020886464.1">
    <property type="nucleotide sequence ID" value="NZ_ATHI01000006.1"/>
</dbReference>
<comment type="catalytic activity">
    <reaction evidence="12 13">
        <text>Endonucleolytic cleavage at a junction such as a reciprocal single-stranded crossover between two homologous DNA duplexes (Holliday junction).</text>
        <dbReference type="EC" id="3.1.21.10"/>
    </reaction>
</comment>
<keyword evidence="8 13" id="KW-0460">Magnesium</keyword>
<evidence type="ECO:0000256" key="9">
    <source>
        <dbReference type="ARBA" id="ARBA00023125"/>
    </source>
</evidence>
<comment type="subunit">
    <text evidence="13">Homodimer which binds Holliday junction (HJ) DNA. The HJ becomes 2-fold symmetrical on binding to RuvC with unstacked arms; it has a different conformation from HJ DNA in complex with RuvA. In the full resolvosome a probable DNA-RuvA(4)-RuvB(12)-RuvC(2) complex forms which resolves the HJ.</text>
</comment>
<dbReference type="GO" id="GO:0006310">
    <property type="term" value="P:DNA recombination"/>
    <property type="evidence" value="ECO:0007669"/>
    <property type="project" value="UniProtKB-UniRule"/>
</dbReference>
<sequence length="174" mass="18068">MTAPSDRPNPPLVVLGLDPGSRVTGYGLVRDDGGRLVFVDAGVISLGAADMAARLGRIHTELSALIVRHCPVEAALENVFVSRNTMSAIKLGQARGAAMAACAVAGLPVASYEPTVVKKAVVGVGRADKDQVAFMIARVLGVSGRLPADASDALAVAVCHLNERRMRRLTGCVK</sequence>
<comment type="subcellular location">
    <subcellularLocation>
        <location evidence="13">Cytoplasm</location>
    </subcellularLocation>
</comment>
<keyword evidence="5 13" id="KW-0255">Endonuclease</keyword>
<gene>
    <name evidence="13" type="primary">ruvC</name>
    <name evidence="15" type="ORF">dsat_2579</name>
</gene>
<dbReference type="PANTHER" id="PTHR30194:SF3">
    <property type="entry name" value="CROSSOVER JUNCTION ENDODEOXYRIBONUCLEASE RUVC"/>
    <property type="match status" value="1"/>
</dbReference>
<dbReference type="GO" id="GO:0008821">
    <property type="term" value="F:crossover junction DNA endonuclease activity"/>
    <property type="evidence" value="ECO:0007669"/>
    <property type="project" value="UniProtKB-UniRule"/>
</dbReference>
<evidence type="ECO:0000256" key="10">
    <source>
        <dbReference type="ARBA" id="ARBA00023172"/>
    </source>
</evidence>
<evidence type="ECO:0000256" key="6">
    <source>
        <dbReference type="ARBA" id="ARBA00022763"/>
    </source>
</evidence>
<keyword evidence="16" id="KW-1185">Reference proteome</keyword>
<dbReference type="InterPro" id="IPR020563">
    <property type="entry name" value="X-over_junc_endoDNase_Mg_BS"/>
</dbReference>
<keyword evidence="4 13" id="KW-0479">Metal-binding</keyword>
<evidence type="ECO:0000256" key="1">
    <source>
        <dbReference type="ARBA" id="ARBA00009518"/>
    </source>
</evidence>
<feature type="binding site" evidence="13">
    <location>
        <position position="77"/>
    </location>
    <ligand>
        <name>Mg(2+)</name>
        <dbReference type="ChEBI" id="CHEBI:18420"/>
        <label>2</label>
    </ligand>
</feature>
<dbReference type="GO" id="GO:0000287">
    <property type="term" value="F:magnesium ion binding"/>
    <property type="evidence" value="ECO:0007669"/>
    <property type="project" value="UniProtKB-UniRule"/>
</dbReference>
<dbReference type="Pfam" id="PF02075">
    <property type="entry name" value="RuvC"/>
    <property type="match status" value="1"/>
</dbReference>
<evidence type="ECO:0000256" key="13">
    <source>
        <dbReference type="HAMAP-Rule" id="MF_00034"/>
    </source>
</evidence>
<dbReference type="EMBL" id="ATHI01000006">
    <property type="protein sequence ID" value="EPR34760.1"/>
    <property type="molecule type" value="Genomic_DNA"/>
</dbReference>
<accession>S7TDY4</accession>
<protein>
    <recommendedName>
        <fullName evidence="13 14">Crossover junction endodeoxyribonuclease RuvC</fullName>
        <ecNumber evidence="13 14">3.1.21.10</ecNumber>
    </recommendedName>
    <alternativeName>
        <fullName evidence="13">Holliday junction nuclease RuvC</fullName>
    </alternativeName>
    <alternativeName>
        <fullName evidence="13">Holliday junction resolvase RuvC</fullName>
    </alternativeName>
</protein>
<dbReference type="CDD" id="cd16962">
    <property type="entry name" value="RuvC"/>
    <property type="match status" value="1"/>
</dbReference>
<dbReference type="PATRIC" id="fig|1121439.3.peg.980"/>
<evidence type="ECO:0000313" key="15">
    <source>
        <dbReference type="EMBL" id="EPR34760.1"/>
    </source>
</evidence>
<dbReference type="PROSITE" id="PS01321">
    <property type="entry name" value="RUVC"/>
    <property type="match status" value="1"/>
</dbReference>